<accession>A0A0F9P9Y2</accession>
<dbReference type="AlphaFoldDB" id="A0A0F9P9Y2"/>
<evidence type="ECO:0000313" key="1">
    <source>
        <dbReference type="EMBL" id="KKM97790.1"/>
    </source>
</evidence>
<sequence>MKGLFRLMDKTLHKSFKRAKKYHKTLDKWESIISVIERNTALTKREQDVGKIQKINLDMFK</sequence>
<protein>
    <submittedName>
        <fullName evidence="1">Uncharacterized protein</fullName>
    </submittedName>
</protein>
<comment type="caution">
    <text evidence="1">The sequence shown here is derived from an EMBL/GenBank/DDBJ whole genome shotgun (WGS) entry which is preliminary data.</text>
</comment>
<gene>
    <name evidence="1" type="ORF">LCGC14_1164560</name>
</gene>
<organism evidence="1">
    <name type="scientific">marine sediment metagenome</name>
    <dbReference type="NCBI Taxonomy" id="412755"/>
    <lineage>
        <taxon>unclassified sequences</taxon>
        <taxon>metagenomes</taxon>
        <taxon>ecological metagenomes</taxon>
    </lineage>
</organism>
<name>A0A0F9P9Y2_9ZZZZ</name>
<dbReference type="EMBL" id="LAZR01005708">
    <property type="protein sequence ID" value="KKM97790.1"/>
    <property type="molecule type" value="Genomic_DNA"/>
</dbReference>
<proteinExistence type="predicted"/>
<reference evidence="1" key="1">
    <citation type="journal article" date="2015" name="Nature">
        <title>Complex archaea that bridge the gap between prokaryotes and eukaryotes.</title>
        <authorList>
            <person name="Spang A."/>
            <person name="Saw J.H."/>
            <person name="Jorgensen S.L."/>
            <person name="Zaremba-Niedzwiedzka K."/>
            <person name="Martijn J."/>
            <person name="Lind A.E."/>
            <person name="van Eijk R."/>
            <person name="Schleper C."/>
            <person name="Guy L."/>
            <person name="Ettema T.J."/>
        </authorList>
    </citation>
    <scope>NUCLEOTIDE SEQUENCE</scope>
</reference>